<protein>
    <recommendedName>
        <fullName evidence="1">SAP domain-containing protein</fullName>
    </recommendedName>
</protein>
<accession>A0A6C0J8I0</accession>
<dbReference type="InterPro" id="IPR003034">
    <property type="entry name" value="SAP_dom"/>
</dbReference>
<name>A0A6C0J8I0_9ZZZZ</name>
<dbReference type="Pfam" id="PF02037">
    <property type="entry name" value="SAP"/>
    <property type="match status" value="1"/>
</dbReference>
<evidence type="ECO:0000313" key="2">
    <source>
        <dbReference type="EMBL" id="QHU00807.1"/>
    </source>
</evidence>
<dbReference type="Gene3D" id="1.10.720.30">
    <property type="entry name" value="SAP domain"/>
    <property type="match status" value="2"/>
</dbReference>
<organism evidence="2">
    <name type="scientific">viral metagenome</name>
    <dbReference type="NCBI Taxonomy" id="1070528"/>
    <lineage>
        <taxon>unclassified sequences</taxon>
        <taxon>metagenomes</taxon>
        <taxon>organismal metagenomes</taxon>
    </lineage>
</organism>
<dbReference type="AlphaFoldDB" id="A0A6C0J8I0"/>
<dbReference type="PROSITE" id="PS50800">
    <property type="entry name" value="SAP"/>
    <property type="match status" value="2"/>
</dbReference>
<dbReference type="InterPro" id="IPR036361">
    <property type="entry name" value="SAP_dom_sf"/>
</dbReference>
<feature type="domain" description="SAP" evidence="1">
    <location>
        <begin position="214"/>
        <end position="246"/>
    </location>
</feature>
<sequence length="246" mass="27343">MNPGKLMTNMAENMATNMAVAVLPKKLGDLIKEMKELQGETQELSDRLLDPVHGPLLPFCLADSGGRVLFCTDVTRDIILIAAGGTGFATLAETIIMQPDMVFMFLVEAVIPIIDDMASEGKDMYKNNLDKAFDYLLKLKLDDIKNMTSEQFMSHIIGLHEEHVDTIQTGGGGGGKNNKLSIKKFNELKELCKKYKLKCSGTKKILLKTLNTYLDSLCVKDLKILCKKCGLKHIGNKKTLIDRLLY</sequence>
<dbReference type="SMART" id="SM00513">
    <property type="entry name" value="SAP"/>
    <property type="match status" value="2"/>
</dbReference>
<dbReference type="SUPFAM" id="SSF68906">
    <property type="entry name" value="SAP domain"/>
    <property type="match status" value="2"/>
</dbReference>
<reference evidence="2" key="1">
    <citation type="journal article" date="2020" name="Nature">
        <title>Giant virus diversity and host interactions through global metagenomics.</title>
        <authorList>
            <person name="Schulz F."/>
            <person name="Roux S."/>
            <person name="Paez-Espino D."/>
            <person name="Jungbluth S."/>
            <person name="Walsh D.A."/>
            <person name="Denef V.J."/>
            <person name="McMahon K.D."/>
            <person name="Konstantinidis K.T."/>
            <person name="Eloe-Fadrosh E.A."/>
            <person name="Kyrpides N.C."/>
            <person name="Woyke T."/>
        </authorList>
    </citation>
    <scope>NUCLEOTIDE SEQUENCE</scope>
    <source>
        <strain evidence="2">GVMAG-M-3300025860-20</strain>
    </source>
</reference>
<dbReference type="EMBL" id="MN740329">
    <property type="protein sequence ID" value="QHU00807.1"/>
    <property type="molecule type" value="Genomic_DNA"/>
</dbReference>
<feature type="domain" description="SAP" evidence="1">
    <location>
        <begin position="180"/>
        <end position="214"/>
    </location>
</feature>
<proteinExistence type="predicted"/>
<evidence type="ECO:0000259" key="1">
    <source>
        <dbReference type="PROSITE" id="PS50800"/>
    </source>
</evidence>